<reference evidence="1" key="1">
    <citation type="submission" date="2020-08" db="EMBL/GenBank/DDBJ databases">
        <title>Multicomponent nature underlies the extraordinary mechanical properties of spider dragline silk.</title>
        <authorList>
            <person name="Kono N."/>
            <person name="Nakamura H."/>
            <person name="Mori M."/>
            <person name="Yoshida Y."/>
            <person name="Ohtoshi R."/>
            <person name="Malay A.D."/>
            <person name="Moran D.A.P."/>
            <person name="Tomita M."/>
            <person name="Numata K."/>
            <person name="Arakawa K."/>
        </authorList>
    </citation>
    <scope>NUCLEOTIDE SEQUENCE</scope>
</reference>
<proteinExistence type="predicted"/>
<dbReference type="AlphaFoldDB" id="A0A8X6SAB4"/>
<comment type="caution">
    <text evidence="1">The sequence shown here is derived from an EMBL/GenBank/DDBJ whole genome shotgun (WGS) entry which is preliminary data.</text>
</comment>
<sequence length="94" mass="10401">MFSYSGIFGDGHLNFDPWSSDEDAPEIAPSSPNYHTNGRTFELSTDLTCIAPLHGGSFSGTELELVVLGQLRCRPQHLIIVQDDEVCRQKPSYS</sequence>
<evidence type="ECO:0000313" key="1">
    <source>
        <dbReference type="EMBL" id="GFY03363.1"/>
    </source>
</evidence>
<evidence type="ECO:0000313" key="2">
    <source>
        <dbReference type="Proteomes" id="UP000887159"/>
    </source>
</evidence>
<dbReference type="EMBL" id="BMAU01021236">
    <property type="protein sequence ID" value="GFY03363.1"/>
    <property type="molecule type" value="Genomic_DNA"/>
</dbReference>
<name>A0A8X6SAB4_TRICX</name>
<protein>
    <submittedName>
        <fullName evidence="1">Uncharacterized protein</fullName>
    </submittedName>
</protein>
<accession>A0A8X6SAB4</accession>
<keyword evidence="2" id="KW-1185">Reference proteome</keyword>
<gene>
    <name evidence="1" type="ORF">TNCV_1173211</name>
</gene>
<organism evidence="1 2">
    <name type="scientific">Trichonephila clavipes</name>
    <name type="common">Golden silk orbweaver</name>
    <name type="synonym">Nephila clavipes</name>
    <dbReference type="NCBI Taxonomy" id="2585209"/>
    <lineage>
        <taxon>Eukaryota</taxon>
        <taxon>Metazoa</taxon>
        <taxon>Ecdysozoa</taxon>
        <taxon>Arthropoda</taxon>
        <taxon>Chelicerata</taxon>
        <taxon>Arachnida</taxon>
        <taxon>Araneae</taxon>
        <taxon>Araneomorphae</taxon>
        <taxon>Entelegynae</taxon>
        <taxon>Araneoidea</taxon>
        <taxon>Nephilidae</taxon>
        <taxon>Trichonephila</taxon>
    </lineage>
</organism>
<dbReference type="Proteomes" id="UP000887159">
    <property type="component" value="Unassembled WGS sequence"/>
</dbReference>